<reference evidence="1" key="1">
    <citation type="submission" date="2020-04" db="EMBL/GenBank/DDBJ databases">
        <authorList>
            <person name="Alioto T."/>
            <person name="Alioto T."/>
            <person name="Gomez Garrido J."/>
        </authorList>
    </citation>
    <scope>NUCLEOTIDE SEQUENCE</scope>
    <source>
        <strain evidence="1">A484AB</strain>
    </source>
</reference>
<dbReference type="AlphaFoldDB" id="A0A7D9DAI6"/>
<sequence>MEENIGNPKLMWKHLNCLLNRKSKRTGVQAIKTDEGDVVESQTITELFNEYFSNIGPTLSNQITSISSQGFESYMTHEASGIFEFATVDSTIVLNELEKFNSSKSTGPDNIPVKLLKDSKETVAPFLAYIFNTSLCSGIFPDNLKVSRVSPIYKKGDKKERVNYRKISVFSTIAKLCEKLVCIQLPDYLNANDILSPCQSGFRQNHSTMSSLLSNSDS</sequence>
<keyword evidence="2" id="KW-1185">Reference proteome</keyword>
<evidence type="ECO:0000313" key="1">
    <source>
        <dbReference type="EMBL" id="CAB3981095.1"/>
    </source>
</evidence>
<dbReference type="EMBL" id="CACRXK020000352">
    <property type="protein sequence ID" value="CAB3981095.1"/>
    <property type="molecule type" value="Genomic_DNA"/>
</dbReference>
<proteinExistence type="predicted"/>
<dbReference type="OrthoDB" id="410381at2759"/>
<dbReference type="Proteomes" id="UP001152795">
    <property type="component" value="Unassembled WGS sequence"/>
</dbReference>
<dbReference type="PANTHER" id="PTHR47510">
    <property type="entry name" value="REVERSE TRANSCRIPTASE DOMAIN-CONTAINING PROTEIN"/>
    <property type="match status" value="1"/>
</dbReference>
<protein>
    <submittedName>
        <fullName evidence="1">Uncharacterized protein</fullName>
    </submittedName>
</protein>
<dbReference type="PANTHER" id="PTHR47510:SF3">
    <property type="entry name" value="ENDO_EXONUCLEASE_PHOSPHATASE DOMAIN-CONTAINING PROTEIN"/>
    <property type="match status" value="1"/>
</dbReference>
<name>A0A7D9DAI6_PARCT</name>
<evidence type="ECO:0000313" key="2">
    <source>
        <dbReference type="Proteomes" id="UP001152795"/>
    </source>
</evidence>
<comment type="caution">
    <text evidence="1">The sequence shown here is derived from an EMBL/GenBank/DDBJ whole genome shotgun (WGS) entry which is preliminary data.</text>
</comment>
<gene>
    <name evidence="1" type="ORF">PACLA_8A013507</name>
</gene>
<organism evidence="1 2">
    <name type="scientific">Paramuricea clavata</name>
    <name type="common">Red gorgonian</name>
    <name type="synonym">Violescent sea-whip</name>
    <dbReference type="NCBI Taxonomy" id="317549"/>
    <lineage>
        <taxon>Eukaryota</taxon>
        <taxon>Metazoa</taxon>
        <taxon>Cnidaria</taxon>
        <taxon>Anthozoa</taxon>
        <taxon>Octocorallia</taxon>
        <taxon>Malacalcyonacea</taxon>
        <taxon>Plexauridae</taxon>
        <taxon>Paramuricea</taxon>
    </lineage>
</organism>
<accession>A0A7D9DAI6</accession>